<dbReference type="Proteomes" id="UP000694865">
    <property type="component" value="Unplaced"/>
</dbReference>
<feature type="repeat" description="Solcar" evidence="8">
    <location>
        <begin position="95"/>
        <end position="184"/>
    </location>
</feature>
<comment type="subcellular location">
    <subcellularLocation>
        <location evidence="1">Membrane</location>
        <topology evidence="1">Multi-pass membrane protein</topology>
    </subcellularLocation>
</comment>
<feature type="repeat" description="Solcar" evidence="8">
    <location>
        <begin position="1"/>
        <end position="87"/>
    </location>
</feature>
<gene>
    <name evidence="11" type="primary">LOC100373627</name>
</gene>
<evidence type="ECO:0000313" key="10">
    <source>
        <dbReference type="Proteomes" id="UP000694865"/>
    </source>
</evidence>
<proteinExistence type="inferred from homology"/>
<dbReference type="InterPro" id="IPR050391">
    <property type="entry name" value="Mito_Metabolite_Transporter"/>
</dbReference>
<keyword evidence="10" id="KW-1185">Reference proteome</keyword>
<dbReference type="GeneID" id="100373627"/>
<name>A0ABM0MFB3_SACKO</name>
<keyword evidence="5" id="KW-0677">Repeat</keyword>
<evidence type="ECO:0000256" key="2">
    <source>
        <dbReference type="ARBA" id="ARBA00006375"/>
    </source>
</evidence>
<dbReference type="Gene3D" id="1.50.40.10">
    <property type="entry name" value="Mitochondrial carrier domain"/>
    <property type="match status" value="1"/>
</dbReference>
<dbReference type="RefSeq" id="XP_006818704.1">
    <property type="nucleotide sequence ID" value="XM_006818641.1"/>
</dbReference>
<dbReference type="SUPFAM" id="SSF103506">
    <property type="entry name" value="Mitochondrial carrier"/>
    <property type="match status" value="1"/>
</dbReference>
<evidence type="ECO:0000256" key="7">
    <source>
        <dbReference type="ARBA" id="ARBA00023136"/>
    </source>
</evidence>
<dbReference type="PANTHER" id="PTHR45618">
    <property type="entry name" value="MITOCHONDRIAL DICARBOXYLATE CARRIER-RELATED"/>
    <property type="match status" value="1"/>
</dbReference>
<evidence type="ECO:0000256" key="9">
    <source>
        <dbReference type="RuleBase" id="RU000488"/>
    </source>
</evidence>
<dbReference type="PROSITE" id="PS50920">
    <property type="entry name" value="SOLCAR"/>
    <property type="match status" value="3"/>
</dbReference>
<feature type="repeat" description="Solcar" evidence="8">
    <location>
        <begin position="193"/>
        <end position="291"/>
    </location>
</feature>
<evidence type="ECO:0000256" key="1">
    <source>
        <dbReference type="ARBA" id="ARBA00004141"/>
    </source>
</evidence>
<protein>
    <submittedName>
        <fullName evidence="11">Kidney mitochondrial carrier protein 1-like isoform X1</fullName>
    </submittedName>
</protein>
<keyword evidence="6" id="KW-1133">Transmembrane helix</keyword>
<comment type="similarity">
    <text evidence="2 9">Belongs to the mitochondrial carrier (TC 2.A.29) family.</text>
</comment>
<dbReference type="InterPro" id="IPR018108">
    <property type="entry name" value="MCP_transmembrane"/>
</dbReference>
<accession>A0ABM0MFB3</accession>
<evidence type="ECO:0000256" key="6">
    <source>
        <dbReference type="ARBA" id="ARBA00022989"/>
    </source>
</evidence>
<dbReference type="InterPro" id="IPR023395">
    <property type="entry name" value="MCP_dom_sf"/>
</dbReference>
<evidence type="ECO:0000256" key="8">
    <source>
        <dbReference type="PROSITE-ProRule" id="PRU00282"/>
    </source>
</evidence>
<organism evidence="10 11">
    <name type="scientific">Saccoglossus kowalevskii</name>
    <name type="common">Acorn worm</name>
    <dbReference type="NCBI Taxonomy" id="10224"/>
    <lineage>
        <taxon>Eukaryota</taxon>
        <taxon>Metazoa</taxon>
        <taxon>Hemichordata</taxon>
        <taxon>Enteropneusta</taxon>
        <taxon>Harrimaniidae</taxon>
        <taxon>Saccoglossus</taxon>
    </lineage>
</organism>
<evidence type="ECO:0000256" key="3">
    <source>
        <dbReference type="ARBA" id="ARBA00022448"/>
    </source>
</evidence>
<sequence length="303" mass="33577">MEFSFSLFVGIAGTFPIDTTKTRLQVQGQHGEARYKDLKYRGMIHAFSKITQEEGVRALYSGVKVALLRQASYGTIKFGCYHTFKRLLVPDPANETVLGNVLCGVSAGVLASSVANPTDVVKIRMQTANTSYRGNANSGIVVSFMTIYHEEGTRGLWRGVSPTAQRAAIIAGVQLPTYDWMKKEILEHQIMGDTVATHFVSSVVAGLAACIASNPVDVAKTRMMNQRHLKAHIVEGSRQNVLLYKNTVDCLFKTASTEGFRALYKGFIPSWLRMGPWNIIFFVTYEQLKRLNHVVSGSGEKWC</sequence>
<keyword evidence="7 8" id="KW-0472">Membrane</keyword>
<evidence type="ECO:0000313" key="11">
    <source>
        <dbReference type="RefSeq" id="XP_006818704.1"/>
    </source>
</evidence>
<dbReference type="Pfam" id="PF00153">
    <property type="entry name" value="Mito_carr"/>
    <property type="match status" value="3"/>
</dbReference>
<keyword evidence="3 9" id="KW-0813">Transport</keyword>
<evidence type="ECO:0000256" key="4">
    <source>
        <dbReference type="ARBA" id="ARBA00022692"/>
    </source>
</evidence>
<keyword evidence="4 8" id="KW-0812">Transmembrane</keyword>
<evidence type="ECO:0000256" key="5">
    <source>
        <dbReference type="ARBA" id="ARBA00022737"/>
    </source>
</evidence>
<reference evidence="11" key="1">
    <citation type="submission" date="2025-08" db="UniProtKB">
        <authorList>
            <consortium name="RefSeq"/>
        </authorList>
    </citation>
    <scope>IDENTIFICATION</scope>
    <source>
        <tissue evidence="11">Testes</tissue>
    </source>
</reference>